<feature type="signal peptide" evidence="1">
    <location>
        <begin position="1"/>
        <end position="18"/>
    </location>
</feature>
<sequence length="170" mass="17464">MLFPKVLALASLASTALASGASIVAAISTISATTTDLDDAVTSWNGGLLGTIPIVIKSTALLIDINNGTTTAEASAALSVAEALQVAQATIKLSDVVVAALDNIVAARPKFDKLLLRPVIWINLQLQQKATQEFSAAVVEKVPAALQPVAEALVEGIENAFAAAIEEYAL</sequence>
<evidence type="ECO:0000313" key="3">
    <source>
        <dbReference type="Proteomes" id="UP000717696"/>
    </source>
</evidence>
<dbReference type="Proteomes" id="UP000717696">
    <property type="component" value="Unassembled WGS sequence"/>
</dbReference>
<proteinExistence type="predicted"/>
<organism evidence="2 3">
    <name type="scientific">Dactylonectria estremocensis</name>
    <dbReference type="NCBI Taxonomy" id="1079267"/>
    <lineage>
        <taxon>Eukaryota</taxon>
        <taxon>Fungi</taxon>
        <taxon>Dikarya</taxon>
        <taxon>Ascomycota</taxon>
        <taxon>Pezizomycotina</taxon>
        <taxon>Sordariomycetes</taxon>
        <taxon>Hypocreomycetidae</taxon>
        <taxon>Hypocreales</taxon>
        <taxon>Nectriaceae</taxon>
        <taxon>Dactylonectria</taxon>
    </lineage>
</organism>
<dbReference type="EMBL" id="JAGMUU010000006">
    <property type="protein sequence ID" value="KAH7150272.1"/>
    <property type="molecule type" value="Genomic_DNA"/>
</dbReference>
<dbReference type="OrthoDB" id="2422134at2759"/>
<evidence type="ECO:0000313" key="2">
    <source>
        <dbReference type="EMBL" id="KAH7150272.1"/>
    </source>
</evidence>
<dbReference type="PANTHER" id="PTHR38123">
    <property type="entry name" value="CELL WALL SERINE-THREONINE-RICH GALACTOMANNOPROTEIN MP1 (AFU_ORTHOLOGUE AFUA_4G03240)"/>
    <property type="match status" value="1"/>
</dbReference>
<evidence type="ECO:0000256" key="1">
    <source>
        <dbReference type="SAM" id="SignalP"/>
    </source>
</evidence>
<dbReference type="Pfam" id="PF12296">
    <property type="entry name" value="HsbA"/>
    <property type="match status" value="1"/>
</dbReference>
<name>A0A9P9J9E1_9HYPO</name>
<keyword evidence="3" id="KW-1185">Reference proteome</keyword>
<comment type="caution">
    <text evidence="2">The sequence shown here is derived from an EMBL/GenBank/DDBJ whole genome shotgun (WGS) entry which is preliminary data.</text>
</comment>
<keyword evidence="1" id="KW-0732">Signal</keyword>
<dbReference type="AlphaFoldDB" id="A0A9P9J9E1"/>
<dbReference type="PANTHER" id="PTHR38123:SF1">
    <property type="entry name" value="HYDROPHOBIC SURFACE BINDING PROTEIN"/>
    <property type="match status" value="1"/>
</dbReference>
<protein>
    <submittedName>
        <fullName evidence="2">Antigenic cell wall galactomannoprotein</fullName>
    </submittedName>
</protein>
<feature type="chain" id="PRO_5040200214" evidence="1">
    <location>
        <begin position="19"/>
        <end position="170"/>
    </location>
</feature>
<gene>
    <name evidence="2" type="ORF">B0J13DRAFT_286231</name>
</gene>
<dbReference type="Gene3D" id="1.20.1280.140">
    <property type="match status" value="1"/>
</dbReference>
<reference evidence="2" key="1">
    <citation type="journal article" date="2021" name="Nat. Commun.">
        <title>Genetic determinants of endophytism in the Arabidopsis root mycobiome.</title>
        <authorList>
            <person name="Mesny F."/>
            <person name="Miyauchi S."/>
            <person name="Thiergart T."/>
            <person name="Pickel B."/>
            <person name="Atanasova L."/>
            <person name="Karlsson M."/>
            <person name="Huettel B."/>
            <person name="Barry K.W."/>
            <person name="Haridas S."/>
            <person name="Chen C."/>
            <person name="Bauer D."/>
            <person name="Andreopoulos W."/>
            <person name="Pangilinan J."/>
            <person name="LaButti K."/>
            <person name="Riley R."/>
            <person name="Lipzen A."/>
            <person name="Clum A."/>
            <person name="Drula E."/>
            <person name="Henrissat B."/>
            <person name="Kohler A."/>
            <person name="Grigoriev I.V."/>
            <person name="Martin F.M."/>
            <person name="Hacquard S."/>
        </authorList>
    </citation>
    <scope>NUCLEOTIDE SEQUENCE</scope>
    <source>
        <strain evidence="2">MPI-CAGE-AT-0021</strain>
    </source>
</reference>
<dbReference type="InterPro" id="IPR021054">
    <property type="entry name" value="Cell_wall_mannoprotein_1"/>
</dbReference>
<dbReference type="GO" id="GO:0005576">
    <property type="term" value="C:extracellular region"/>
    <property type="evidence" value="ECO:0007669"/>
    <property type="project" value="TreeGrafter"/>
</dbReference>
<accession>A0A9P9J9E1</accession>